<gene>
    <name evidence="1" type="ORF">C5167_049266</name>
</gene>
<evidence type="ECO:0000313" key="2">
    <source>
        <dbReference type="Proteomes" id="UP000316621"/>
    </source>
</evidence>
<name>A0A4Y7KKB9_PAPSO</name>
<evidence type="ECO:0000313" key="1">
    <source>
        <dbReference type="EMBL" id="RZC73784.1"/>
    </source>
</evidence>
<dbReference type="Gramene" id="RZC73784">
    <property type="protein sequence ID" value="RZC73784"/>
    <property type="gene ID" value="C5167_049266"/>
</dbReference>
<keyword evidence="2" id="KW-1185">Reference proteome</keyword>
<protein>
    <submittedName>
        <fullName evidence="1">Uncharacterized protein</fullName>
    </submittedName>
</protein>
<dbReference type="AlphaFoldDB" id="A0A4Y7KKB9"/>
<dbReference type="EMBL" id="CM010722">
    <property type="protein sequence ID" value="RZC73784.1"/>
    <property type="molecule type" value="Genomic_DNA"/>
</dbReference>
<accession>A0A4Y7KKB9</accession>
<organism evidence="1 2">
    <name type="scientific">Papaver somniferum</name>
    <name type="common">Opium poppy</name>
    <dbReference type="NCBI Taxonomy" id="3469"/>
    <lineage>
        <taxon>Eukaryota</taxon>
        <taxon>Viridiplantae</taxon>
        <taxon>Streptophyta</taxon>
        <taxon>Embryophyta</taxon>
        <taxon>Tracheophyta</taxon>
        <taxon>Spermatophyta</taxon>
        <taxon>Magnoliopsida</taxon>
        <taxon>Ranunculales</taxon>
        <taxon>Papaveraceae</taxon>
        <taxon>Papaveroideae</taxon>
        <taxon>Papaver</taxon>
    </lineage>
</organism>
<proteinExistence type="predicted"/>
<dbReference type="Proteomes" id="UP000316621">
    <property type="component" value="Chromosome 8"/>
</dbReference>
<sequence>MKEGWKSKFYILILNCKVIEPGVVQEDLTTTFQRMKPLVCTVKPVHLMSVQLDFRKSKAHVDKQKGVEVLHEKGDEPTTFTVLISKEGAEIKNILL</sequence>
<reference evidence="1 2" key="1">
    <citation type="journal article" date="2018" name="Science">
        <title>The opium poppy genome and morphinan production.</title>
        <authorList>
            <person name="Guo L."/>
            <person name="Winzer T."/>
            <person name="Yang X."/>
            <person name="Li Y."/>
            <person name="Ning Z."/>
            <person name="He Z."/>
            <person name="Teodor R."/>
            <person name="Lu Y."/>
            <person name="Bowser T.A."/>
            <person name="Graham I.A."/>
            <person name="Ye K."/>
        </authorList>
    </citation>
    <scope>NUCLEOTIDE SEQUENCE [LARGE SCALE GENOMIC DNA]</scope>
    <source>
        <strain evidence="2">cv. HN1</strain>
        <tissue evidence="1">Leaves</tissue>
    </source>
</reference>